<feature type="coiled-coil region" evidence="4">
    <location>
        <begin position="699"/>
        <end position="744"/>
    </location>
</feature>
<dbReference type="Gene3D" id="2.130.10.10">
    <property type="entry name" value="YVTN repeat-like/Quinoprotein amine dehydrogenase"/>
    <property type="match status" value="4"/>
</dbReference>
<comment type="caution">
    <text evidence="5">The sequence shown here is derived from an EMBL/GenBank/DDBJ whole genome shotgun (WGS) entry which is preliminary data.</text>
</comment>
<dbReference type="InterPro" id="IPR052993">
    <property type="entry name" value="CFA-57"/>
</dbReference>
<keyword evidence="2" id="KW-0677">Repeat</keyword>
<dbReference type="PROSITE" id="PS00678">
    <property type="entry name" value="WD_REPEATS_1"/>
    <property type="match status" value="2"/>
</dbReference>
<evidence type="ECO:0000256" key="4">
    <source>
        <dbReference type="SAM" id="Coils"/>
    </source>
</evidence>
<feature type="repeat" description="WD" evidence="3">
    <location>
        <begin position="360"/>
        <end position="392"/>
    </location>
</feature>
<evidence type="ECO:0000313" key="5">
    <source>
        <dbReference type="EMBL" id="KAF7705209.1"/>
    </source>
</evidence>
<dbReference type="InterPro" id="IPR019775">
    <property type="entry name" value="WD40_repeat_CS"/>
</dbReference>
<dbReference type="InterPro" id="IPR015943">
    <property type="entry name" value="WD40/YVTN_repeat-like_dom_sf"/>
</dbReference>
<dbReference type="AlphaFoldDB" id="A0A8T0BE38"/>
<organism evidence="5 6">
    <name type="scientific">Silurus meridionalis</name>
    <name type="common">Southern catfish</name>
    <name type="synonym">Silurus soldatovi meridionalis</name>
    <dbReference type="NCBI Taxonomy" id="175797"/>
    <lineage>
        <taxon>Eukaryota</taxon>
        <taxon>Metazoa</taxon>
        <taxon>Chordata</taxon>
        <taxon>Craniata</taxon>
        <taxon>Vertebrata</taxon>
        <taxon>Euteleostomi</taxon>
        <taxon>Actinopterygii</taxon>
        <taxon>Neopterygii</taxon>
        <taxon>Teleostei</taxon>
        <taxon>Ostariophysi</taxon>
        <taxon>Siluriformes</taxon>
        <taxon>Siluridae</taxon>
        <taxon>Silurus</taxon>
    </lineage>
</organism>
<sequence length="1160" mass="132860">MIDCIQEIDSAEKDCNENLVQIQPCHIFGVCKTVNNNLLFLDEETLIFSSGKHCIRYHIDKRGAEFIYGSKGRKVIQALALSPDRRYLAVSECDKSGYITILDLQNKKCCKTQVFDGCSIGAQEFVCLSFSANSKYLLAQAGGPKWNIYYLRWETMELICNVKTTVNGLISQVSFNPEDDNQICVTGKSVFKLFELKNDSLRLANSYQMENDEVLCHKWMSGDCIIAGTEGGKLLMLKSTHLQVLGKSRERQTKKEHASLFLAEVAPVTAIHRHSNGFACSDAPGLVCLYEKTKDKENYRKTVEIKIPGDLPLQAIATMCISPKEETLAVTTDRGQMFHVNLTSIKDGESEEAQFEFLSHSYHTDNITGLSMCTMKSLIATCSTDCTVHIWNYKIKSLEQFKQFDKQPLSVSMFSNGLSILVVFSTKICLMNLLYNNIVTVKNFDINNCTECVLNHDCNMFAAVIKNMIHVYNIRTYEKLDLAGHSETVQSVKWSSDDSHLVSCGLDGAVYIWNILNGNYETKIETNCIYVDLTLFPNTGNILTVNQSSVQEIQDGKILLEITSDGVAYTAISITHSERAIFIGTAAGTIRIIELPFKNDKSWIEQQAHAVPITKLAVSPCDQFLLTASKDGTLLIWNIIDQGRIKLEIVKELDYTQEVLCTKEYMEEKLQTIDELTSQVKWLKMQHDCELDLMDVNYNKKMSNIVQNYLQEIKSLKAKIQMLNTEIEDERVSHQKLVTDLKEKHAQELNDLALDYNMRMTVENEVNCWSVHKAEEIQQEHKEEQASLVLAIEDIKQGLEHKLHELQANLDQEKKNSEERERRIKDDTESEITQLGQDYEKDITLEREARLKTSSELEHLKQSILQYTKMKAVIEQQGLLVASAMAEKQMVLDKIRRAKLTIKELTEEMEKQSTTIDEQEHSINELHVKIKQNKQSMEQTEERLLSVTMESKLLEEGSMLKSKEERNEIERLQNEILERNQMYQGFADEVKHVNRKYNRVIDDLKQKLLSKNTSLLEEKQKVKSLEAVVQRTKADIQNCTRFIQEPKKLKENVIELHSLHFHQEVAIGLEAEMKQKHVRNMEHFSKVLKCQKSRHSREIQNEKTTNTRITNESTFMITQINEQELKNQELITSIRMKDIQEAETAAANQNLPGPCQNPTV</sequence>
<protein>
    <recommendedName>
        <fullName evidence="7">WD repeat-containing protein 65</fullName>
    </recommendedName>
</protein>
<keyword evidence="4" id="KW-0175">Coiled coil</keyword>
<dbReference type="InterPro" id="IPR011047">
    <property type="entry name" value="Quinoprotein_ADH-like_sf"/>
</dbReference>
<dbReference type="PROSITE" id="PS50294">
    <property type="entry name" value="WD_REPEATS_REGION"/>
    <property type="match status" value="2"/>
</dbReference>
<evidence type="ECO:0000313" key="6">
    <source>
        <dbReference type="Proteomes" id="UP000606274"/>
    </source>
</evidence>
<keyword evidence="6" id="KW-1185">Reference proteome</keyword>
<evidence type="ECO:0000256" key="2">
    <source>
        <dbReference type="ARBA" id="ARBA00022737"/>
    </source>
</evidence>
<accession>A0A8T0BE38</accession>
<dbReference type="Pfam" id="PF00400">
    <property type="entry name" value="WD40"/>
    <property type="match status" value="3"/>
</dbReference>
<feature type="coiled-coil region" evidence="4">
    <location>
        <begin position="789"/>
        <end position="827"/>
    </location>
</feature>
<dbReference type="SMART" id="SM00320">
    <property type="entry name" value="WD40"/>
    <property type="match status" value="5"/>
</dbReference>
<dbReference type="EMBL" id="JABFDY010000007">
    <property type="protein sequence ID" value="KAF7705209.1"/>
    <property type="molecule type" value="Genomic_DNA"/>
</dbReference>
<dbReference type="PANTHER" id="PTHR32215">
    <property type="entry name" value="CILIA- AND FLAGELLA-ASSOCIATED PROTEIN 57"/>
    <property type="match status" value="1"/>
</dbReference>
<evidence type="ECO:0000256" key="1">
    <source>
        <dbReference type="ARBA" id="ARBA00022574"/>
    </source>
</evidence>
<dbReference type="OrthoDB" id="10251741at2759"/>
<dbReference type="PANTHER" id="PTHR32215:SF0">
    <property type="entry name" value="CILIA- AND FLAGELLA-ASSOCIATED PROTEIN 57"/>
    <property type="match status" value="1"/>
</dbReference>
<dbReference type="SUPFAM" id="SSF50998">
    <property type="entry name" value="Quinoprotein alcohol dehydrogenase-like"/>
    <property type="match status" value="1"/>
</dbReference>
<feature type="repeat" description="WD" evidence="3">
    <location>
        <begin position="606"/>
        <end position="639"/>
    </location>
</feature>
<evidence type="ECO:0000256" key="3">
    <source>
        <dbReference type="PROSITE-ProRule" id="PRU00221"/>
    </source>
</evidence>
<dbReference type="InterPro" id="IPR001680">
    <property type="entry name" value="WD40_rpt"/>
</dbReference>
<reference evidence="5" key="1">
    <citation type="submission" date="2020-08" db="EMBL/GenBank/DDBJ databases">
        <title>Chromosome-level assembly of Southern catfish (Silurus meridionalis) provides insights into visual adaptation to the nocturnal and benthic lifestyles.</title>
        <authorList>
            <person name="Zhang Y."/>
            <person name="Wang D."/>
            <person name="Peng Z."/>
        </authorList>
    </citation>
    <scope>NUCLEOTIDE SEQUENCE</scope>
    <source>
        <strain evidence="5">SWU-2019-XX</strain>
        <tissue evidence="5">Muscle</tissue>
    </source>
</reference>
<keyword evidence="1 3" id="KW-0853">WD repeat</keyword>
<gene>
    <name evidence="5" type="ORF">HF521_020495</name>
</gene>
<feature type="repeat" description="WD" evidence="3">
    <location>
        <begin position="482"/>
        <end position="523"/>
    </location>
</feature>
<dbReference type="PROSITE" id="PS50082">
    <property type="entry name" value="WD_REPEATS_2"/>
    <property type="match status" value="3"/>
</dbReference>
<dbReference type="Proteomes" id="UP000606274">
    <property type="component" value="Unassembled WGS sequence"/>
</dbReference>
<feature type="coiled-coil region" evidence="4">
    <location>
        <begin position="888"/>
        <end position="1035"/>
    </location>
</feature>
<proteinExistence type="predicted"/>
<name>A0A8T0BE38_SILME</name>
<evidence type="ECO:0008006" key="7">
    <source>
        <dbReference type="Google" id="ProtNLM"/>
    </source>
</evidence>